<evidence type="ECO:0000313" key="3">
    <source>
        <dbReference type="Proteomes" id="UP001241988"/>
    </source>
</evidence>
<dbReference type="InterPro" id="IPR050276">
    <property type="entry name" value="MshD_Acetyltransferase"/>
</dbReference>
<name>A0ABU0GQ88_9BACL</name>
<dbReference type="Proteomes" id="UP001241988">
    <property type="component" value="Unassembled WGS sequence"/>
</dbReference>
<protein>
    <submittedName>
        <fullName evidence="2">RimJ/RimL family protein N-acetyltransferase</fullName>
    </submittedName>
</protein>
<comment type="caution">
    <text evidence="2">The sequence shown here is derived from an EMBL/GenBank/DDBJ whole genome shotgun (WGS) entry which is preliminary data.</text>
</comment>
<proteinExistence type="predicted"/>
<feature type="domain" description="N-acetyltransferase" evidence="1">
    <location>
        <begin position="1"/>
        <end position="165"/>
    </location>
</feature>
<organism evidence="2 3">
    <name type="scientific">Planomicrobium stackebrandtii</name>
    <dbReference type="NCBI Taxonomy" id="253160"/>
    <lineage>
        <taxon>Bacteria</taxon>
        <taxon>Bacillati</taxon>
        <taxon>Bacillota</taxon>
        <taxon>Bacilli</taxon>
        <taxon>Bacillales</taxon>
        <taxon>Caryophanaceae</taxon>
        <taxon>Planomicrobium</taxon>
    </lineage>
</organism>
<dbReference type="InterPro" id="IPR016181">
    <property type="entry name" value="Acyl_CoA_acyltransferase"/>
</dbReference>
<dbReference type="SUPFAM" id="SSF55729">
    <property type="entry name" value="Acyl-CoA N-acyltransferases (Nat)"/>
    <property type="match status" value="1"/>
</dbReference>
<dbReference type="PANTHER" id="PTHR43617">
    <property type="entry name" value="L-AMINO ACID N-ACETYLTRANSFERASE"/>
    <property type="match status" value="1"/>
</dbReference>
<dbReference type="InterPro" id="IPR000182">
    <property type="entry name" value="GNAT_dom"/>
</dbReference>
<accession>A0ABU0GQ88</accession>
<dbReference type="Gene3D" id="3.40.630.30">
    <property type="match status" value="1"/>
</dbReference>
<sequence>MEIRKLDVKDAQVYYDLRIEALKDSPDAFATRLEDAIKRPVDITAKNLALKHAVTFGAFKDGNLLGNVTLVRNTAPKLDHRATVVAVYVTPRARGNGLASRLMKELLHYASNWQGLERIDLMVASENLPAIALYEQMDFEKYGTEIKAMKTPEKYIDENLMVKFL</sequence>
<gene>
    <name evidence="2" type="ORF">QOZ98_000336</name>
</gene>
<evidence type="ECO:0000259" key="1">
    <source>
        <dbReference type="PROSITE" id="PS51186"/>
    </source>
</evidence>
<evidence type="ECO:0000313" key="2">
    <source>
        <dbReference type="EMBL" id="MDQ0427511.1"/>
    </source>
</evidence>
<dbReference type="CDD" id="cd04301">
    <property type="entry name" value="NAT_SF"/>
    <property type="match status" value="1"/>
</dbReference>
<dbReference type="EMBL" id="JAUSWB010000001">
    <property type="protein sequence ID" value="MDQ0427511.1"/>
    <property type="molecule type" value="Genomic_DNA"/>
</dbReference>
<keyword evidence="3" id="KW-1185">Reference proteome</keyword>
<reference evidence="2 3" key="1">
    <citation type="submission" date="2023-07" db="EMBL/GenBank/DDBJ databases">
        <title>Genomic Encyclopedia of Type Strains, Phase IV (KMG-IV): sequencing the most valuable type-strain genomes for metagenomic binning, comparative biology and taxonomic classification.</title>
        <authorList>
            <person name="Goeker M."/>
        </authorList>
    </citation>
    <scope>NUCLEOTIDE SEQUENCE [LARGE SCALE GENOMIC DNA]</scope>
    <source>
        <strain evidence="2 3">DSM 16419</strain>
    </source>
</reference>
<dbReference type="RefSeq" id="WP_308785805.1">
    <property type="nucleotide sequence ID" value="NZ_JAUSWB010000001.1"/>
</dbReference>
<dbReference type="PROSITE" id="PS51186">
    <property type="entry name" value="GNAT"/>
    <property type="match status" value="1"/>
</dbReference>
<dbReference type="Pfam" id="PF00583">
    <property type="entry name" value="Acetyltransf_1"/>
    <property type="match status" value="1"/>
</dbReference>